<feature type="domain" description="CEP76/DRC7 peptidase-like" evidence="3">
    <location>
        <begin position="906"/>
        <end position="1059"/>
    </location>
</feature>
<evidence type="ECO:0000256" key="1">
    <source>
        <dbReference type="SAM" id="MobiDB-lite"/>
    </source>
</evidence>
<dbReference type="Pfam" id="PF24656">
    <property type="entry name" value="CEPT76_peptidase"/>
    <property type="match status" value="1"/>
</dbReference>
<evidence type="ECO:0000313" key="5">
    <source>
        <dbReference type="Proteomes" id="UP001311799"/>
    </source>
</evidence>
<feature type="domain" description="Centrosomal protein of 76 kDa C-terminal" evidence="2">
    <location>
        <begin position="1095"/>
        <end position="1219"/>
    </location>
</feature>
<feature type="compositionally biased region" description="Polar residues" evidence="1">
    <location>
        <begin position="1479"/>
        <end position="1489"/>
    </location>
</feature>
<protein>
    <submittedName>
        <fullName evidence="4">Membrane protein</fullName>
    </submittedName>
</protein>
<dbReference type="Proteomes" id="UP001311799">
    <property type="component" value="Unassembled WGS sequence"/>
</dbReference>
<dbReference type="EMBL" id="JAWDEY010000006">
    <property type="protein sequence ID" value="KAK6590558.1"/>
    <property type="molecule type" value="Genomic_DNA"/>
</dbReference>
<sequence length="1700" mass="196256">MINPFSFISTNIKAKFSKKNEKDETKDEEEIVITRETKNSNEENTDKSVPQFIDELATVPVLTMDDFKSKYVEDNEIEDQSDSSDEIDVLDLEKGEIGISDDKAHIHQRRWKVAFWDLSIENLTEEEVNLFIEIDFGTSRDEFRVQSESKEYILSSGQLKHRIRTPIIHKLIKDKPQKIKFQPSFEYRGSYFDLEREKLKLSAWRYHNFRLNTLDAIYDTKLIECANSDLNYSCYLMKIVEGNKLEKTYKINFNLYFQEIYDFQLSLDHWEIKSLMSFGDIDKKLNLQKEKIIEKNSLNYSSIINFNFFGQNNDYISEINNDRKVPDLSCENSSFFGNLLFDKKFNKNVTQREKLFENVQITYKKESNKILNISDLETNIQSKLSLKPEEDQVDPKNCTSNQDNDQSIWKIFLKLLGINKNNEAVNIMNLDSLLLESELDQAKIHPSDCCPRLKIKLIWPSPIKEYTIFSSIQRGTNWPIWENIGSIFLRGTIADLENSFLDVEVIDTNKEKNINLQAKTHIPLKGLIETSTIIESKLSEPLWLVEKVKNTDKRRNFAAWEFGLMTGNISFINYPKQRQKGNFVNFIKDRVYLMIKILKVDNIITLENIEDFQIHASITHQGLTSRSTTMCGNGSGSILQDDYVVFPLQLPPISELYSFHLESLAEIYVDLWVSSKNTQYTKTEHAGYTSFTIWDTIYNIKGTKRPVSEKFYRCYASGTKEKLKVRVLEQEMLLKFLFPTDRVANITFEAFVTPDLLSIKPNNRQTLCSKNSGIPEKIDIFLRSRLDLSPSQTPKLYNSDKIAIQTTLTGKLGTGIIGRFFIFSVFNHRGNELMLSQFVNQMPSPNNITSPNAIFHFVRCVPFINSSFRDPPKRSKDKFNDTKNLASKRGGQEENSTFTFKKSYYWFTPDFTLLNNGGGVIDHCLLHVSLLLKVKIQAFVCIGTTNNGHFHAWVMSWHFNETENNTVVKFWELTTGQIYILRNRFYIQQRAREVAIRFRKRERLLPNDGDQKDVSGVSLKTIKLPYKSIDTIFNEMNIWYNIQNSNPGCIFFDLWNSNLFISCTNSPLVHQPGFRSQPYLSIPNKSSILNKKRLIKSVLNYEVEAHRTAQNLGTRWNRDPTLEIFLEKGLDLMEQSELSNDEEYKEICSKINNWKSALESKVPHMHRVLGFPLSFNHTNPKLISETILGKLEILFSRDKSFTVTISVVVYGYPNNTYCSRVFILVTQKISEREKKKILEQREKERIKNEEKINRKISVEKIVFIKKESETFTKSNSIEIKKELVVDSIKTQETPIEVEKNDDVDIHAASDSQMITKDYIGIIDKENKMIRKRRVTLPDGSVTGKLWISKKIKDDGNFRYYVDGIENSVSECLNIQKSRVCATDLNYEGQRVGFAILPGSGDDPTPIDLMYEMALKIDDLLKSDEKFIGFTGGDAVLEWDYDQDEYFDTQDENSNSNLEVNEDENHYEDNSINEDIESNDGVSSDDTPINENVLDEIPSESKDESASVSGLIDSGLNSFSSSEDEYLKRTIYRPDSNSDDSDGTGDKNEECPFSTSEKYEEQKIGCENTSININMSSKSNVNGEPTKELKRFTKTGKYIIYKRPEYEKSMLKKKQELNDYESNRDDNLVFPVASLAMSLARGHSEIRKNGLLTMGRIEAKVNSLKDKNLNSELKRNKDRAAGNSYSNDLFSKILSNKGSDN</sequence>
<proteinExistence type="predicted"/>
<evidence type="ECO:0000259" key="3">
    <source>
        <dbReference type="Pfam" id="PF24656"/>
    </source>
</evidence>
<reference evidence="4 5" key="1">
    <citation type="submission" date="2023-10" db="EMBL/GenBank/DDBJ databases">
        <title>Comparative genomics analysis reveals potential genetic determinants of host preference in Cryptosporidium xiaoi.</title>
        <authorList>
            <person name="Xiao L."/>
            <person name="Li J."/>
        </authorList>
    </citation>
    <scope>NUCLEOTIDE SEQUENCE [LARGE SCALE GENOMIC DNA]</scope>
    <source>
        <strain evidence="4 5">52996</strain>
    </source>
</reference>
<evidence type="ECO:0000259" key="2">
    <source>
        <dbReference type="Pfam" id="PF24652"/>
    </source>
</evidence>
<keyword evidence="5" id="KW-1185">Reference proteome</keyword>
<feature type="region of interest" description="Disordered" evidence="1">
    <location>
        <begin position="1446"/>
        <end position="1514"/>
    </location>
</feature>
<name>A0AAV9Y0Q7_9CRYT</name>
<dbReference type="InterPro" id="IPR056288">
    <property type="entry name" value="CEP76_C"/>
</dbReference>
<dbReference type="InterPro" id="IPR052299">
    <property type="entry name" value="CEP76"/>
</dbReference>
<dbReference type="InterPro" id="IPR056290">
    <property type="entry name" value="CEPT76/DRC7_peptidase-like_dom"/>
</dbReference>
<dbReference type="PANTHER" id="PTHR46436:SF2">
    <property type="entry name" value="CHROMOSOME UNDETERMINED SCAFFOLD_119, WHOLE GENOME SHOTGUN SEQUENCE"/>
    <property type="match status" value="1"/>
</dbReference>
<accession>A0AAV9Y0Q7</accession>
<organism evidence="4 5">
    <name type="scientific">Cryptosporidium xiaoi</name>
    <dbReference type="NCBI Taxonomy" id="659607"/>
    <lineage>
        <taxon>Eukaryota</taxon>
        <taxon>Sar</taxon>
        <taxon>Alveolata</taxon>
        <taxon>Apicomplexa</taxon>
        <taxon>Conoidasida</taxon>
        <taxon>Coccidia</taxon>
        <taxon>Eucoccidiorida</taxon>
        <taxon>Eimeriorina</taxon>
        <taxon>Cryptosporidiidae</taxon>
        <taxon>Cryptosporidium</taxon>
    </lineage>
</organism>
<feature type="region of interest" description="Disordered" evidence="1">
    <location>
        <begin position="1530"/>
        <end position="1560"/>
    </location>
</feature>
<comment type="caution">
    <text evidence="4">The sequence shown here is derived from an EMBL/GenBank/DDBJ whole genome shotgun (WGS) entry which is preliminary data.</text>
</comment>
<evidence type="ECO:0000313" key="4">
    <source>
        <dbReference type="EMBL" id="KAK6590558.1"/>
    </source>
</evidence>
<dbReference type="PANTHER" id="PTHR46436">
    <property type="entry name" value="CENTROSOMAL PROTEIN OF 76 KDA"/>
    <property type="match status" value="1"/>
</dbReference>
<dbReference type="Pfam" id="PF24652">
    <property type="entry name" value="CEP76_C"/>
    <property type="match status" value="1"/>
</dbReference>
<gene>
    <name evidence="4" type="ORF">RS030_152365</name>
</gene>